<evidence type="ECO:0000259" key="5">
    <source>
        <dbReference type="SMART" id="SM00849"/>
    </source>
</evidence>
<dbReference type="SMART" id="SM00849">
    <property type="entry name" value="Lactamase_B"/>
    <property type="match status" value="1"/>
</dbReference>
<accession>A0A1G4SZ69</accession>
<dbReference type="InterPro" id="IPR001279">
    <property type="entry name" value="Metallo-B-lactamas"/>
</dbReference>
<name>A0A1G4SZ69_9BACL</name>
<evidence type="ECO:0000313" key="7">
    <source>
        <dbReference type="Proteomes" id="UP000198601"/>
    </source>
</evidence>
<gene>
    <name evidence="6" type="ORF">SAMN04487970_103825</name>
</gene>
<keyword evidence="7" id="KW-1185">Reference proteome</keyword>
<organism evidence="6 7">
    <name type="scientific">Paenibacillus tianmuensis</name>
    <dbReference type="NCBI Taxonomy" id="624147"/>
    <lineage>
        <taxon>Bacteria</taxon>
        <taxon>Bacillati</taxon>
        <taxon>Bacillota</taxon>
        <taxon>Bacilli</taxon>
        <taxon>Bacillales</taxon>
        <taxon>Paenibacillaceae</taxon>
        <taxon>Paenibacillus</taxon>
    </lineage>
</organism>
<evidence type="ECO:0000256" key="1">
    <source>
        <dbReference type="ARBA" id="ARBA00022801"/>
    </source>
</evidence>
<dbReference type="PANTHER" id="PTHR43546">
    <property type="entry name" value="UPF0173 METAL-DEPENDENT HYDROLASE MJ1163-RELATED"/>
    <property type="match status" value="1"/>
</dbReference>
<dbReference type="OrthoDB" id="9805728at2"/>
<evidence type="ECO:0000256" key="3">
    <source>
        <dbReference type="ARBA" id="ARBA00034301"/>
    </source>
</evidence>
<dbReference type="GO" id="GO:0016787">
    <property type="term" value="F:hydrolase activity"/>
    <property type="evidence" value="ECO:0007669"/>
    <property type="project" value="UniProtKB-KW"/>
</dbReference>
<dbReference type="InterPro" id="IPR050114">
    <property type="entry name" value="UPF0173_UPF0282_UlaG_hydrolase"/>
</dbReference>
<dbReference type="PANTHER" id="PTHR43546:SF9">
    <property type="entry name" value="L-ASCORBATE-6-PHOSPHATE LACTONASE ULAG-RELATED"/>
    <property type="match status" value="1"/>
</dbReference>
<dbReference type="AlphaFoldDB" id="A0A1G4SZ69"/>
<comment type="catalytic activity">
    <reaction evidence="2">
        <text>3',5'-cyclic CMP + H2O = CMP + H(+)</text>
        <dbReference type="Rhea" id="RHEA:72675"/>
        <dbReference type="ChEBI" id="CHEBI:15377"/>
        <dbReference type="ChEBI" id="CHEBI:15378"/>
        <dbReference type="ChEBI" id="CHEBI:58003"/>
        <dbReference type="ChEBI" id="CHEBI:60377"/>
    </reaction>
    <physiologicalReaction direction="left-to-right" evidence="2">
        <dbReference type="Rhea" id="RHEA:72676"/>
    </physiologicalReaction>
</comment>
<dbReference type="Proteomes" id="UP000198601">
    <property type="component" value="Unassembled WGS sequence"/>
</dbReference>
<dbReference type="STRING" id="624147.SAMN04487970_103825"/>
<reference evidence="7" key="1">
    <citation type="submission" date="2016-10" db="EMBL/GenBank/DDBJ databases">
        <authorList>
            <person name="Varghese N."/>
            <person name="Submissions S."/>
        </authorList>
    </citation>
    <scope>NUCLEOTIDE SEQUENCE [LARGE SCALE GENOMIC DNA]</scope>
    <source>
        <strain evidence="7">CGMCC 1.8946</strain>
    </source>
</reference>
<proteinExistence type="predicted"/>
<dbReference type="SUPFAM" id="SSF56281">
    <property type="entry name" value="Metallo-hydrolase/oxidoreductase"/>
    <property type="match status" value="1"/>
</dbReference>
<sequence>MEIQLIRNATHYIEFGGKKLLIDPMLSPAGAMPPFPNTPNSFPNPTVNLKVSISHLLQADAVLLTHSHPDHFDAVAAALLPKDIVFFCQPEDAGMIRDQGFRDVRPVETGVEWDSVSIVRTSGQHGTGEIAKQIGPVSGFVLNAPGEPVLYIAGDTIWCPEVEQALIQHKPDVVVLFGGSAEFLQGGPITMNEADVAKVASTVPDAQVIVAHMEALNHCLLRREDLRAYVAGLGLSERVRVPEDGESIRFHPSSSHT</sequence>
<keyword evidence="1" id="KW-0378">Hydrolase</keyword>
<dbReference type="EMBL" id="FMTT01000038">
    <property type="protein sequence ID" value="SCW74326.1"/>
    <property type="molecule type" value="Genomic_DNA"/>
</dbReference>
<evidence type="ECO:0000313" key="6">
    <source>
        <dbReference type="EMBL" id="SCW74326.1"/>
    </source>
</evidence>
<dbReference type="Pfam" id="PF12706">
    <property type="entry name" value="Lactamase_B_2"/>
    <property type="match status" value="1"/>
</dbReference>
<comment type="function">
    <text evidence="3">Counteracts the endogenous Pycsar antiviral defense system. Phosphodiesterase that enables metal-dependent hydrolysis of host cyclic nucleotide Pycsar defense signals such as cCMP and cUMP.</text>
</comment>
<feature type="domain" description="Metallo-beta-lactamase" evidence="5">
    <location>
        <begin position="7"/>
        <end position="212"/>
    </location>
</feature>
<dbReference type="RefSeq" id="WP_090674931.1">
    <property type="nucleotide sequence ID" value="NZ_FMTT01000038.1"/>
</dbReference>
<protein>
    <submittedName>
        <fullName evidence="6">L-ascorbate metabolism protein UlaG, beta-lactamase superfamily</fullName>
    </submittedName>
</protein>
<dbReference type="Gene3D" id="3.60.15.10">
    <property type="entry name" value="Ribonuclease Z/Hydroxyacylglutathione hydrolase-like"/>
    <property type="match status" value="1"/>
</dbReference>
<evidence type="ECO:0000256" key="2">
    <source>
        <dbReference type="ARBA" id="ARBA00034221"/>
    </source>
</evidence>
<comment type="catalytic activity">
    <reaction evidence="4">
        <text>3',5'-cyclic UMP + H2O = UMP + H(+)</text>
        <dbReference type="Rhea" id="RHEA:70575"/>
        <dbReference type="ChEBI" id="CHEBI:15377"/>
        <dbReference type="ChEBI" id="CHEBI:15378"/>
        <dbReference type="ChEBI" id="CHEBI:57865"/>
        <dbReference type="ChEBI" id="CHEBI:184387"/>
    </reaction>
    <physiologicalReaction direction="left-to-right" evidence="4">
        <dbReference type="Rhea" id="RHEA:70576"/>
    </physiologicalReaction>
</comment>
<evidence type="ECO:0000256" key="4">
    <source>
        <dbReference type="ARBA" id="ARBA00048505"/>
    </source>
</evidence>
<dbReference type="InterPro" id="IPR036866">
    <property type="entry name" value="RibonucZ/Hydroxyglut_hydro"/>
</dbReference>